<keyword evidence="2" id="KW-1185">Reference proteome</keyword>
<name>A0ACB7TQJ9_HYAAI</name>
<evidence type="ECO:0000313" key="2">
    <source>
        <dbReference type="Proteomes" id="UP000821845"/>
    </source>
</evidence>
<accession>A0ACB7TQJ9</accession>
<evidence type="ECO:0000313" key="1">
    <source>
        <dbReference type="EMBL" id="KAH6947124.1"/>
    </source>
</evidence>
<dbReference type="EMBL" id="CM023481">
    <property type="protein sequence ID" value="KAH6947124.1"/>
    <property type="molecule type" value="Genomic_DNA"/>
</dbReference>
<reference evidence="1" key="1">
    <citation type="submission" date="2020-05" db="EMBL/GenBank/DDBJ databases">
        <title>Large-scale comparative analyses of tick genomes elucidate their genetic diversity and vector capacities.</title>
        <authorList>
            <person name="Jia N."/>
            <person name="Wang J."/>
            <person name="Shi W."/>
            <person name="Du L."/>
            <person name="Sun Y."/>
            <person name="Zhan W."/>
            <person name="Jiang J."/>
            <person name="Wang Q."/>
            <person name="Zhang B."/>
            <person name="Ji P."/>
            <person name="Sakyi L.B."/>
            <person name="Cui X."/>
            <person name="Yuan T."/>
            <person name="Jiang B."/>
            <person name="Yang W."/>
            <person name="Lam T.T.-Y."/>
            <person name="Chang Q."/>
            <person name="Ding S."/>
            <person name="Wang X."/>
            <person name="Zhu J."/>
            <person name="Ruan X."/>
            <person name="Zhao L."/>
            <person name="Wei J."/>
            <person name="Que T."/>
            <person name="Du C."/>
            <person name="Cheng J."/>
            <person name="Dai P."/>
            <person name="Han X."/>
            <person name="Huang E."/>
            <person name="Gao Y."/>
            <person name="Liu J."/>
            <person name="Shao H."/>
            <person name="Ye R."/>
            <person name="Li L."/>
            <person name="Wei W."/>
            <person name="Wang X."/>
            <person name="Wang C."/>
            <person name="Yang T."/>
            <person name="Huo Q."/>
            <person name="Li W."/>
            <person name="Guo W."/>
            <person name="Chen H."/>
            <person name="Zhou L."/>
            <person name="Ni X."/>
            <person name="Tian J."/>
            <person name="Zhou Y."/>
            <person name="Sheng Y."/>
            <person name="Liu T."/>
            <person name="Pan Y."/>
            <person name="Xia L."/>
            <person name="Li J."/>
            <person name="Zhao F."/>
            <person name="Cao W."/>
        </authorList>
    </citation>
    <scope>NUCLEOTIDE SEQUENCE</scope>
    <source>
        <strain evidence="1">Hyas-2018</strain>
    </source>
</reference>
<gene>
    <name evidence="1" type="ORF">HPB50_017176</name>
</gene>
<dbReference type="Proteomes" id="UP000821845">
    <property type="component" value="Chromosome 1"/>
</dbReference>
<comment type="caution">
    <text evidence="1">The sequence shown here is derived from an EMBL/GenBank/DDBJ whole genome shotgun (WGS) entry which is preliminary data.</text>
</comment>
<proteinExistence type="predicted"/>
<protein>
    <submittedName>
        <fullName evidence="1">Uncharacterized protein</fullName>
    </submittedName>
</protein>
<organism evidence="1 2">
    <name type="scientific">Hyalomma asiaticum</name>
    <name type="common">Tick</name>
    <dbReference type="NCBI Taxonomy" id="266040"/>
    <lineage>
        <taxon>Eukaryota</taxon>
        <taxon>Metazoa</taxon>
        <taxon>Ecdysozoa</taxon>
        <taxon>Arthropoda</taxon>
        <taxon>Chelicerata</taxon>
        <taxon>Arachnida</taxon>
        <taxon>Acari</taxon>
        <taxon>Parasitiformes</taxon>
        <taxon>Ixodida</taxon>
        <taxon>Ixodoidea</taxon>
        <taxon>Ixodidae</taxon>
        <taxon>Hyalomminae</taxon>
        <taxon>Hyalomma</taxon>
    </lineage>
</organism>
<sequence>MAAGSAAAPLSNPGVHSQLMCALGVFGGASRCLFRVTSRHRDARRGVTSRRRRKGSTIIVHPMEQRCTKKRARLLRSVRASSRPDRPIHSRKGSIVSRQSPMPPPGYR</sequence>